<accession>A0ACC7NY58</accession>
<sequence length="1152" mass="126726">MRPVYLSLAGLQSYREKQEVDFAKLSDAGVFGIFGPTGSGKSSILDAMTLALYGKVERAPGGTLGIINQMEASCSVTFTFELSGAGRTDRYRVERTYKRSGDASVTQSITRLVQVEASGPVVLADKAKEVDARIQQILGLSMQDFTRAVVLPQGKFAEFLSLKGVERRHMLERLFHLEQYGDALGARVGAGVREADMAVKQAEAEQLGLGNASEEALKEAALNLAQAEAGSASARISLQSAEREANDKRALWKLLQEREGLEQETRRLSFDGSVMEAEEARLQLAVQARRVSHFLKEWSEAAKEREQTVRMLEEAERQHALKTERCALIREDYAAAQKRLAEEEGPLAERMSNVRQALTLHGELAAVKQSLEEAARTAAELARKEQEAAELLDRDQERYGKALALQQELKAKLAGLSIPPGRREQLQQAVLAVHKLENAKKQTASAEEELQAAKQRSETLLQAGHHAREALDQSRRRLAELTGQGAVLIRRLAELASAADELGRLAAAGEEEEQQRGLAELRRNLAGQLARDLKDGEPCPVCGSISHPVHASTGQEADASSASAQDDGKSSGAEAARWRSLLMEAKDLGLSAHAKSETLQAELDQHTADSTADVSKTQTEVAAAIQLQIASTLVPPLKEMEERVGSCRGGIARLQQETERWSQDLRSAAALLRQKETALAEELARQTAAASAAETVSGRVDTLRKLVAEEEHSWRLSFPELHPEEAQALWDQLQEGLRLQEELMARLAKADPVLEEMAAKLKRLQEEAAGHERERIAAAARVQGFVSGTEEKRAKLLQLLGVEQSRQETAELLDSLTARLRQMKEREAELRRELELRQAELNEADRRLAGARQARLSADSALDRAQSHGERELASSGFATAEQASAAILSDEAIRTLEARITGYKEAQLKLKSAIDTLNAQIGERQMTEAEWEQCEAALAEARQADEAALEQKARAVRDMEELNRRHARWLAIEEERQGALGRLRNLQKLQTVLRGNAFVEFMAMEQLLQVSRAASERLSQLTRRRYALETDSTGGFIIRDDANGGLRRPVSTLSGGETFLTSLSLALALSAQIQLNGTHPLEFFFLDEGFGTLDPELLETVVHALEKLHMEQLTVGVISHVPELKSRLPRRLVVHPAEAAGAGSRIVYETL</sequence>
<proteinExistence type="predicted"/>
<evidence type="ECO:0000313" key="1">
    <source>
        <dbReference type="EMBL" id="MFM9329688.1"/>
    </source>
</evidence>
<reference evidence="1" key="1">
    <citation type="submission" date="2024-12" db="EMBL/GenBank/DDBJ databases">
        <authorList>
            <person name="Wu N."/>
        </authorList>
    </citation>
    <scope>NUCLEOTIDE SEQUENCE</scope>
    <source>
        <strain evidence="1">P15</strain>
    </source>
</reference>
<evidence type="ECO:0000313" key="2">
    <source>
        <dbReference type="Proteomes" id="UP001631969"/>
    </source>
</evidence>
<dbReference type="EMBL" id="JBJURJ010000009">
    <property type="protein sequence ID" value="MFM9329688.1"/>
    <property type="molecule type" value="Genomic_DNA"/>
</dbReference>
<name>A0ACC7NY58_9BACL</name>
<gene>
    <name evidence="1" type="ORF">ACI1P1_15440</name>
</gene>
<comment type="caution">
    <text evidence="1">The sequence shown here is derived from an EMBL/GenBank/DDBJ whole genome shotgun (WGS) entry which is preliminary data.</text>
</comment>
<organism evidence="1 2">
    <name type="scientific">Paenibacillus mesotrionivorans</name>
    <dbReference type="NCBI Taxonomy" id="3160968"/>
    <lineage>
        <taxon>Bacteria</taxon>
        <taxon>Bacillati</taxon>
        <taxon>Bacillota</taxon>
        <taxon>Bacilli</taxon>
        <taxon>Bacillales</taxon>
        <taxon>Paenibacillaceae</taxon>
        <taxon>Paenibacillus</taxon>
    </lineage>
</organism>
<dbReference type="Proteomes" id="UP001631969">
    <property type="component" value="Unassembled WGS sequence"/>
</dbReference>
<keyword evidence="2" id="KW-1185">Reference proteome</keyword>
<protein>
    <submittedName>
        <fullName evidence="1">AAA family ATPase</fullName>
    </submittedName>
</protein>